<dbReference type="EMBL" id="REGN01000750">
    <property type="protein sequence ID" value="RNA39433.1"/>
    <property type="molecule type" value="Genomic_DNA"/>
</dbReference>
<organism evidence="1 2">
    <name type="scientific">Brachionus plicatilis</name>
    <name type="common">Marine rotifer</name>
    <name type="synonym">Brachionus muelleri</name>
    <dbReference type="NCBI Taxonomy" id="10195"/>
    <lineage>
        <taxon>Eukaryota</taxon>
        <taxon>Metazoa</taxon>
        <taxon>Spiralia</taxon>
        <taxon>Gnathifera</taxon>
        <taxon>Rotifera</taxon>
        <taxon>Eurotatoria</taxon>
        <taxon>Monogononta</taxon>
        <taxon>Pseudotrocha</taxon>
        <taxon>Ploima</taxon>
        <taxon>Brachionidae</taxon>
        <taxon>Brachionus</taxon>
    </lineage>
</organism>
<comment type="caution">
    <text evidence="1">The sequence shown here is derived from an EMBL/GenBank/DDBJ whole genome shotgun (WGS) entry which is preliminary data.</text>
</comment>
<evidence type="ECO:0008006" key="3">
    <source>
        <dbReference type="Google" id="ProtNLM"/>
    </source>
</evidence>
<keyword evidence="2" id="KW-1185">Reference proteome</keyword>
<name>A0A3M7SUD3_BRAPC</name>
<dbReference type="Proteomes" id="UP000276133">
    <property type="component" value="Unassembled WGS sequence"/>
</dbReference>
<dbReference type="SUPFAM" id="SSF54001">
    <property type="entry name" value="Cysteine proteinases"/>
    <property type="match status" value="1"/>
</dbReference>
<dbReference type="InterPro" id="IPR038765">
    <property type="entry name" value="Papain-like_cys_pep_sf"/>
</dbReference>
<sequence>MGVNISLFKKIKQASKISGRFVFKTIQVEAQTGGIDCGIFAIAYAFDLCRNLDPYSPRILVKFPSSHLDHIREYKTYLYNIALFQCYFNIGYIFQHFKSI</sequence>
<dbReference type="AlphaFoldDB" id="A0A3M7SUD3"/>
<accession>A0A3M7SUD3</accession>
<reference evidence="1 2" key="1">
    <citation type="journal article" date="2018" name="Sci. Rep.">
        <title>Genomic signatures of local adaptation to the degree of environmental predictability in rotifers.</title>
        <authorList>
            <person name="Franch-Gras L."/>
            <person name="Hahn C."/>
            <person name="Garcia-Roger E.M."/>
            <person name="Carmona M.J."/>
            <person name="Serra M."/>
            <person name="Gomez A."/>
        </authorList>
    </citation>
    <scope>NUCLEOTIDE SEQUENCE [LARGE SCALE GENOMIC DNA]</scope>
    <source>
        <strain evidence="1">HYR1</strain>
    </source>
</reference>
<proteinExistence type="predicted"/>
<protein>
    <recommendedName>
        <fullName evidence="3">Ubiquitin-like protease family profile domain-containing protein</fullName>
    </recommendedName>
</protein>
<evidence type="ECO:0000313" key="2">
    <source>
        <dbReference type="Proteomes" id="UP000276133"/>
    </source>
</evidence>
<gene>
    <name evidence="1" type="ORF">BpHYR1_021451</name>
</gene>
<evidence type="ECO:0000313" key="1">
    <source>
        <dbReference type="EMBL" id="RNA39433.1"/>
    </source>
</evidence>